<dbReference type="EMBL" id="CANTUO010000003">
    <property type="protein sequence ID" value="CAI5758661.1"/>
    <property type="molecule type" value="Genomic_DNA"/>
</dbReference>
<dbReference type="OrthoDB" id="3631276at2759"/>
<dbReference type="Proteomes" id="UP001152885">
    <property type="component" value="Unassembled WGS sequence"/>
</dbReference>
<keyword evidence="9" id="KW-0961">Cell wall biogenesis/degradation</keyword>
<keyword evidence="8" id="KW-0472">Membrane</keyword>
<evidence type="ECO:0000256" key="3">
    <source>
        <dbReference type="ARBA" id="ARBA00022676"/>
    </source>
</evidence>
<comment type="subcellular location">
    <subcellularLocation>
        <location evidence="1">Membrane</location>
        <topology evidence="1">Single-pass type II membrane protein</topology>
    </subcellularLocation>
</comment>
<proteinExistence type="inferred from homology"/>
<evidence type="ECO:0000256" key="7">
    <source>
        <dbReference type="ARBA" id="ARBA00022989"/>
    </source>
</evidence>
<dbReference type="GO" id="GO:0016020">
    <property type="term" value="C:membrane"/>
    <property type="evidence" value="ECO:0007669"/>
    <property type="project" value="UniProtKB-SubCell"/>
</dbReference>
<accession>A0A9W4TZL0</accession>
<organism evidence="10 11">
    <name type="scientific">Candida verbasci</name>
    <dbReference type="NCBI Taxonomy" id="1227364"/>
    <lineage>
        <taxon>Eukaryota</taxon>
        <taxon>Fungi</taxon>
        <taxon>Dikarya</taxon>
        <taxon>Ascomycota</taxon>
        <taxon>Saccharomycotina</taxon>
        <taxon>Pichiomycetes</taxon>
        <taxon>Debaryomycetaceae</taxon>
        <taxon>Candida/Lodderomyces clade</taxon>
        <taxon>Candida</taxon>
    </lineage>
</organism>
<dbReference type="Pfam" id="PF12141">
    <property type="entry name" value="BMT"/>
    <property type="match status" value="2"/>
</dbReference>
<sequence>MVVYTSFNFSNLIQPQKINYTKSFKFIVPKLEEQNKLEQLNKDRSEFPLSDKLINQNYQTKTLKTFTDPFKFIKSSKTHHESQICLQLNHKDEISVSPQQFLDADLSIFLKHLNQISEFEYIIDLARQKFKPTIPESKQWFRFGGSSVWLPNYNCHYMVSRVLYTPSGIANKAFASFLYIQLFDTNWNELPNDTILEIPFEEEVSTNTVKLGFRKESFPQILPIPFDYEMHVENNKYYYGPEDPRIILRYHRDFKFHEPLIVFNMKDLQLVKRTMHIYFPYSKRLKIFKKKNEPYAKIEKNWTPFINNHQRNKLNFIYSIIPLEVLTCDLDSAICEFLQKPVKKDYNYVGPLRGGSQLLPIPKIANNLIKSLPSNRQIYIGWARAHLNKCGCGESMYRPNLIILIQDYNHKTNKYYYKLGYVSEYFDFDAKVPSWIIPKLDEDGQLMDTEPRQCEGRNVLIPNSIAYWDIKSIRKGKKLYDRANFKDIIESTNNEELEFHDYMGVTLSAADKDVSIVHINGLLNYILKLSDLFDEENVIESDNLFQLEGYELNNKCAMIASKEYCKSYALNHGVVFGKDNGN</sequence>
<keyword evidence="4" id="KW-0808">Transferase</keyword>
<evidence type="ECO:0000313" key="10">
    <source>
        <dbReference type="EMBL" id="CAI5758661.1"/>
    </source>
</evidence>
<protein>
    <submittedName>
        <fullName evidence="10">Uncharacterized protein</fullName>
    </submittedName>
</protein>
<evidence type="ECO:0000256" key="8">
    <source>
        <dbReference type="ARBA" id="ARBA00023136"/>
    </source>
</evidence>
<keyword evidence="6" id="KW-0735">Signal-anchor</keyword>
<dbReference type="InterPro" id="IPR021988">
    <property type="entry name" value="BMT1"/>
</dbReference>
<keyword evidence="11" id="KW-1185">Reference proteome</keyword>
<reference evidence="10" key="1">
    <citation type="submission" date="2022-12" db="EMBL/GenBank/DDBJ databases">
        <authorList>
            <person name="Brejova B."/>
        </authorList>
    </citation>
    <scope>NUCLEOTIDE SEQUENCE</scope>
</reference>
<keyword evidence="7" id="KW-1133">Transmembrane helix</keyword>
<evidence type="ECO:0000313" key="11">
    <source>
        <dbReference type="Proteomes" id="UP001152885"/>
    </source>
</evidence>
<comment type="caution">
    <text evidence="10">The sequence shown here is derived from an EMBL/GenBank/DDBJ whole genome shotgun (WGS) entry which is preliminary data.</text>
</comment>
<evidence type="ECO:0000256" key="1">
    <source>
        <dbReference type="ARBA" id="ARBA00004606"/>
    </source>
</evidence>
<evidence type="ECO:0000256" key="5">
    <source>
        <dbReference type="ARBA" id="ARBA00022692"/>
    </source>
</evidence>
<name>A0A9W4TZL0_9ASCO</name>
<evidence type="ECO:0000256" key="9">
    <source>
        <dbReference type="ARBA" id="ARBA00023316"/>
    </source>
</evidence>
<evidence type="ECO:0000256" key="2">
    <source>
        <dbReference type="ARBA" id="ARBA00009486"/>
    </source>
</evidence>
<dbReference type="AlphaFoldDB" id="A0A9W4TZL0"/>
<gene>
    <name evidence="10" type="ORF">CANVERA_P3173</name>
</gene>
<evidence type="ECO:0000256" key="6">
    <source>
        <dbReference type="ARBA" id="ARBA00022968"/>
    </source>
</evidence>
<keyword evidence="5" id="KW-0812">Transmembrane</keyword>
<evidence type="ECO:0000256" key="4">
    <source>
        <dbReference type="ARBA" id="ARBA00022679"/>
    </source>
</evidence>
<dbReference type="GO" id="GO:0071555">
    <property type="term" value="P:cell wall organization"/>
    <property type="evidence" value="ECO:0007669"/>
    <property type="project" value="UniProtKB-KW"/>
</dbReference>
<dbReference type="GO" id="GO:0000030">
    <property type="term" value="F:mannosyltransferase activity"/>
    <property type="evidence" value="ECO:0007669"/>
    <property type="project" value="InterPro"/>
</dbReference>
<keyword evidence="3" id="KW-0328">Glycosyltransferase</keyword>
<comment type="similarity">
    <text evidence="2">Belongs to the BMT family.</text>
</comment>